<dbReference type="SUPFAM" id="SSF48024">
    <property type="entry name" value="N-terminal domain of DnaB helicase"/>
    <property type="match status" value="1"/>
</dbReference>
<evidence type="ECO:0000313" key="15">
    <source>
        <dbReference type="EMBL" id="RMS46070.1"/>
    </source>
</evidence>
<evidence type="ECO:0000256" key="9">
    <source>
        <dbReference type="ARBA" id="ARBA00023235"/>
    </source>
</evidence>
<evidence type="ECO:0000256" key="6">
    <source>
        <dbReference type="ARBA" id="ARBA00022806"/>
    </source>
</evidence>
<evidence type="ECO:0000256" key="1">
    <source>
        <dbReference type="ARBA" id="ARBA00008428"/>
    </source>
</evidence>
<dbReference type="InterPro" id="IPR025263">
    <property type="entry name" value="YhdP_central"/>
</dbReference>
<dbReference type="Proteomes" id="UP000270834">
    <property type="component" value="Unassembled WGS sequence"/>
</dbReference>
<dbReference type="FunFam" id="3.40.50.300:FF:000076">
    <property type="entry name" value="Replicative DNA helicase"/>
    <property type="match status" value="1"/>
</dbReference>
<dbReference type="CDD" id="cd00984">
    <property type="entry name" value="DnaB_C"/>
    <property type="match status" value="1"/>
</dbReference>
<keyword evidence="5 12" id="KW-0378">Hydrolase</keyword>
<dbReference type="InterPro" id="IPR027417">
    <property type="entry name" value="P-loop_NTPase"/>
</dbReference>
<dbReference type="InterPro" id="IPR007693">
    <property type="entry name" value="DNA_helicase_DnaB-like_N"/>
</dbReference>
<name>A0A3M5D918_PSEAI</name>
<dbReference type="GO" id="GO:0016887">
    <property type="term" value="F:ATP hydrolysis activity"/>
    <property type="evidence" value="ECO:0007669"/>
    <property type="project" value="RHEA"/>
</dbReference>
<evidence type="ECO:0000256" key="4">
    <source>
        <dbReference type="ARBA" id="ARBA00022741"/>
    </source>
</evidence>
<gene>
    <name evidence="15" type="ORF">ALP65_01167</name>
</gene>
<dbReference type="InterPro" id="IPR016136">
    <property type="entry name" value="DNA_helicase_N/primase_C"/>
</dbReference>
<dbReference type="InterPro" id="IPR007692">
    <property type="entry name" value="DNA_helicase_DnaB"/>
</dbReference>
<dbReference type="GO" id="GO:0003677">
    <property type="term" value="F:DNA binding"/>
    <property type="evidence" value="ECO:0007669"/>
    <property type="project" value="UniProtKB-UniRule"/>
</dbReference>
<organism evidence="15 16">
    <name type="scientific">Pseudomonas aeruginosa</name>
    <dbReference type="NCBI Taxonomy" id="287"/>
    <lineage>
        <taxon>Bacteria</taxon>
        <taxon>Pseudomonadati</taxon>
        <taxon>Pseudomonadota</taxon>
        <taxon>Gammaproteobacteria</taxon>
        <taxon>Pseudomonadales</taxon>
        <taxon>Pseudomonadaceae</taxon>
        <taxon>Pseudomonas</taxon>
    </lineage>
</organism>
<evidence type="ECO:0000313" key="16">
    <source>
        <dbReference type="Proteomes" id="UP000270834"/>
    </source>
</evidence>
<dbReference type="Pfam" id="PF13116">
    <property type="entry name" value="YhdP"/>
    <property type="match status" value="1"/>
</dbReference>
<accession>A0A3M5D918</accession>
<comment type="catalytic activity">
    <reaction evidence="10 12">
        <text>ATP + H2O = ADP + phosphate + H(+)</text>
        <dbReference type="Rhea" id="RHEA:13065"/>
        <dbReference type="ChEBI" id="CHEBI:15377"/>
        <dbReference type="ChEBI" id="CHEBI:15378"/>
        <dbReference type="ChEBI" id="CHEBI:30616"/>
        <dbReference type="ChEBI" id="CHEBI:43474"/>
        <dbReference type="ChEBI" id="CHEBI:456216"/>
        <dbReference type="EC" id="5.6.2.3"/>
    </reaction>
</comment>
<protein>
    <recommendedName>
        <fullName evidence="11 12">Replicative DNA helicase</fullName>
        <ecNumber evidence="11 12">5.6.2.3</ecNumber>
    </recommendedName>
</protein>
<dbReference type="GO" id="GO:0006269">
    <property type="term" value="P:DNA replication, synthesis of primer"/>
    <property type="evidence" value="ECO:0007669"/>
    <property type="project" value="UniProtKB-UniRule"/>
</dbReference>
<comment type="function">
    <text evidence="12">The main replicative DNA helicase, it participates in initiation and elongation during chromosome replication. Travels ahead of the DNA replisome, separating dsDNA into templates for DNA synthesis. A processive ATP-dependent 5'-3' DNA helicase it has DNA-dependent ATPase activity.</text>
</comment>
<dbReference type="PROSITE" id="PS51199">
    <property type="entry name" value="SF4_HELICASE"/>
    <property type="match status" value="1"/>
</dbReference>
<evidence type="ECO:0000256" key="5">
    <source>
        <dbReference type="ARBA" id="ARBA00022801"/>
    </source>
</evidence>
<comment type="caution">
    <text evidence="15">The sequence shown here is derived from an EMBL/GenBank/DDBJ whole genome shotgun (WGS) entry which is preliminary data.</text>
</comment>
<keyword evidence="3 12" id="KW-0235">DNA replication</keyword>
<feature type="transmembrane region" description="Helical" evidence="13">
    <location>
        <begin position="14"/>
        <end position="35"/>
    </location>
</feature>
<dbReference type="Gene3D" id="3.40.50.300">
    <property type="entry name" value="P-loop containing nucleotide triphosphate hydrolases"/>
    <property type="match status" value="1"/>
</dbReference>
<keyword evidence="7 12" id="KW-0067">ATP-binding</keyword>
<keyword evidence="13" id="KW-0472">Membrane</keyword>
<dbReference type="InterPro" id="IPR001646">
    <property type="entry name" value="5peptide_repeat"/>
</dbReference>
<keyword evidence="13" id="KW-0812">Transmembrane</keyword>
<keyword evidence="6 12" id="KW-0347">Helicase</keyword>
<keyword evidence="9" id="KW-0413">Isomerase</keyword>
<feature type="domain" description="SF4 helicase" evidence="14">
    <location>
        <begin position="1176"/>
        <end position="1443"/>
    </location>
</feature>
<evidence type="ECO:0000259" key="14">
    <source>
        <dbReference type="PROSITE" id="PS51199"/>
    </source>
</evidence>
<dbReference type="PANTHER" id="PTHR38690:SF1">
    <property type="entry name" value="PROTEASE"/>
    <property type="match status" value="1"/>
</dbReference>
<keyword evidence="2 12" id="KW-0639">Primosome</keyword>
<evidence type="ECO:0000256" key="12">
    <source>
        <dbReference type="RuleBase" id="RU362085"/>
    </source>
</evidence>
<dbReference type="Pfam" id="PF03796">
    <property type="entry name" value="DnaB_C"/>
    <property type="match status" value="1"/>
</dbReference>
<keyword evidence="8 12" id="KW-0238">DNA-binding</keyword>
<evidence type="ECO:0000256" key="10">
    <source>
        <dbReference type="ARBA" id="ARBA00048954"/>
    </source>
</evidence>
<dbReference type="EMBL" id="RBSQ01001267">
    <property type="protein sequence ID" value="RMS46070.1"/>
    <property type="molecule type" value="Genomic_DNA"/>
</dbReference>
<dbReference type="InterPro" id="IPR011836">
    <property type="entry name" value="YhdP"/>
</dbReference>
<dbReference type="NCBIfam" id="TIGR02099">
    <property type="entry name" value="YhdP family protein"/>
    <property type="match status" value="1"/>
</dbReference>
<reference evidence="15 16" key="1">
    <citation type="submission" date="2018-08" db="EMBL/GenBank/DDBJ databases">
        <title>Recombination of ecologically and evolutionarily significant loci maintains genetic cohesion in the Pseudomonas syringae species complex.</title>
        <authorList>
            <person name="Dillon M."/>
            <person name="Thakur S."/>
            <person name="Almeida R.N.D."/>
            <person name="Weir B.S."/>
            <person name="Guttman D.S."/>
        </authorList>
    </citation>
    <scope>NUCLEOTIDE SEQUENCE [LARGE SCALE GENOMIC DNA]</scope>
    <source>
        <strain evidence="15 16">ICMP 7846</strain>
    </source>
</reference>
<dbReference type="Pfam" id="PF00805">
    <property type="entry name" value="Pentapeptide"/>
    <property type="match status" value="1"/>
</dbReference>
<dbReference type="GO" id="GO:0043139">
    <property type="term" value="F:5'-3' DNA helicase activity"/>
    <property type="evidence" value="ECO:0007669"/>
    <property type="project" value="UniProtKB-EC"/>
</dbReference>
<dbReference type="PANTHER" id="PTHR38690">
    <property type="entry name" value="PROTEASE-RELATED"/>
    <property type="match status" value="1"/>
</dbReference>
<evidence type="ECO:0000256" key="11">
    <source>
        <dbReference type="NCBIfam" id="TIGR00665"/>
    </source>
</evidence>
<evidence type="ECO:0000256" key="13">
    <source>
        <dbReference type="SAM" id="Phobius"/>
    </source>
</evidence>
<dbReference type="SUPFAM" id="SSF141571">
    <property type="entry name" value="Pentapeptide repeat-like"/>
    <property type="match status" value="1"/>
</dbReference>
<dbReference type="Gene3D" id="1.10.860.10">
    <property type="entry name" value="DNAb Helicase, Chain A"/>
    <property type="match status" value="1"/>
</dbReference>
<evidence type="ECO:0000256" key="7">
    <source>
        <dbReference type="ARBA" id="ARBA00022840"/>
    </source>
</evidence>
<dbReference type="InterPro" id="IPR036185">
    <property type="entry name" value="DNA_heli_DnaB-like_N_sf"/>
</dbReference>
<dbReference type="SUPFAM" id="SSF52540">
    <property type="entry name" value="P-loop containing nucleoside triphosphate hydrolases"/>
    <property type="match status" value="1"/>
</dbReference>
<dbReference type="GO" id="GO:0042802">
    <property type="term" value="F:identical protein binding"/>
    <property type="evidence" value="ECO:0007669"/>
    <property type="project" value="UniProtKB-ARBA"/>
</dbReference>
<proteinExistence type="inferred from homology"/>
<sequence>MAEMADVGSLGTRLLRIVLGLCALVLVLLALYVSLGRQLVPLVAEYRQQLEDEAGKQLGIPVRIAELTGSWRGFEPLVVARDIQVGDGEQSLRLARVRLAPDLLGSLLARQVRIGSLELEGLKLTLREGEDGQWSLDGLPHSDKPSDPRKLLQFLLQTQRISLLDSQLEVAPRGSAVLSLSAVGATLRSSSVGGQSLDARLQLPDGQPLALHAEGRIDSEDWPRSSARVYLSLPQSDWAQWLPAGLTQEWKIVRAKAGGDFWFDWRDGKAQRLVARLLAPQLKASYAARKPVEINDLGMNLFFDREAQGWKVRVGDLAANFGEQRWGEVELLLRRDQQNNEPHWKLQADRVDLTPLVPAIEALAPLPDAAAEWVAGLKPKGILHNLNADFWPQREVPERVSYATNLEKVGISAFHEVPAVENVSGTLTGTLAGGQLDASAQDFMLHLAKVFPEPWRYREARTRMFWSLDDRAFTLGSHLMRVEGEEGSLAGDMLIRLMRDPGAEDYMDLQVGLSDGDARFTAKYLPTQLPGMNKSLANWLKTAIRSGHVEQGYFQWQGSLNRGAAAEAHVMNLYFKVRDGELAYQPGWPALSKTVGEVFVEDSGVRVLASSGNLLNSRVSDVKVDIPLGRPGQTPHLYVDGAVDSNLKDGIKLLQEAPIPTRKIFAGWEGDGPLQGHLKLDIPLDHDEAGKTGVVVDFSTVGATLKMPSPKLDMSEVKGDFRFDLAKGLSAPAVQARVLGNEVRGRIVAEGRGDARTRLLLNGQVAVKSLSDWLGAGQRPLPVSGRLPFQLNLLLDGKDSQLQIDSDLKGAVVDLPAPFGKTAAQARPTQWRMTLDGAERRYWARYDGLASLAYAAPADKPLNGRGALRLGGDPALLPSAQGLRVRGRLAELDWDAWQATLKRYGNGDQAASSAAGLLRGADLRNLDLGRIDLAGADLSGADLRHARLDLANLEKANLRGADLTRASLQQANLRGADLSGARAVAIQAWGLFAQGAQWQGADLTAAYLEFARLSGGRLHQATLRAADLEMTWLSRADLKGADLRDANLQEVKLAEANQPIDVVTLSEQLEKEGQLAQVGGLAYLGELAKNIPSVANIKAYAQIIRERATLRQLIGISNEIADSAFHPEGRGANEILDEAERKIFEIAEARPKTGGPVGISDILVKTIDRIDYLFNTTEALTGVSTGFTDLDEKTSGLQPADLIIVAGRPSMGKTTFAMNLVENAVMRTDKAVLVYSLEMPSDSIVMRMLSSLGRIDQTKVRSGKLDDEDWPRLTSAINLLNDKKLFIDDTAGISPSEMRARTRRLVREHGDLALIMIDYLQLMQIPGSSGDNRTNEISEISRSLKALAKEFNCPVIALSQLNRSLEQRPNKRPVNSDLRESGAIEQDADVIMFVYRDEVYHPETEFKGVAEIIIGKQRNGPIGTVRLAFIGKYTRFENLAAGMYNFEDE</sequence>
<dbReference type="InterPro" id="IPR007694">
    <property type="entry name" value="DNA_helicase_DnaB-like_C"/>
</dbReference>
<dbReference type="Gene3D" id="2.160.20.80">
    <property type="entry name" value="E3 ubiquitin-protein ligase SopA"/>
    <property type="match status" value="2"/>
</dbReference>
<dbReference type="GO" id="GO:0005524">
    <property type="term" value="F:ATP binding"/>
    <property type="evidence" value="ECO:0007669"/>
    <property type="project" value="UniProtKB-UniRule"/>
</dbReference>
<evidence type="ECO:0000256" key="3">
    <source>
        <dbReference type="ARBA" id="ARBA00022705"/>
    </source>
</evidence>
<dbReference type="NCBIfam" id="NF004384">
    <property type="entry name" value="PRK05748.1"/>
    <property type="match status" value="1"/>
</dbReference>
<dbReference type="EC" id="5.6.2.3" evidence="11 12"/>
<keyword evidence="4 12" id="KW-0547">Nucleotide-binding</keyword>
<dbReference type="Pfam" id="PF00772">
    <property type="entry name" value="DnaB"/>
    <property type="match status" value="1"/>
</dbReference>
<evidence type="ECO:0000256" key="2">
    <source>
        <dbReference type="ARBA" id="ARBA00022515"/>
    </source>
</evidence>
<evidence type="ECO:0000256" key="8">
    <source>
        <dbReference type="ARBA" id="ARBA00023125"/>
    </source>
</evidence>
<dbReference type="NCBIfam" id="TIGR00665">
    <property type="entry name" value="DnaB"/>
    <property type="match status" value="1"/>
</dbReference>
<comment type="similarity">
    <text evidence="1 12">Belongs to the helicase family. DnaB subfamily.</text>
</comment>
<keyword evidence="13" id="KW-1133">Transmembrane helix</keyword>
<dbReference type="GO" id="GO:1990077">
    <property type="term" value="C:primosome complex"/>
    <property type="evidence" value="ECO:0007669"/>
    <property type="project" value="UniProtKB-UniRule"/>
</dbReference>